<dbReference type="InterPro" id="IPR036709">
    <property type="entry name" value="Autotransporte_beta_dom_sf"/>
</dbReference>
<dbReference type="NCBIfam" id="NF033175">
    <property type="entry name" value="fuso_auto_Nterm"/>
    <property type="match status" value="1"/>
</dbReference>
<dbReference type="Proteomes" id="UP000595375">
    <property type="component" value="Chromosome"/>
</dbReference>
<dbReference type="SMART" id="SM00869">
    <property type="entry name" value="Autotransporter"/>
    <property type="match status" value="1"/>
</dbReference>
<reference evidence="3 4" key="1">
    <citation type="submission" date="2021-01" db="EMBL/GenBank/DDBJ databases">
        <title>FDA dAtabase for Regulatory Grade micrObial Sequences (FDA-ARGOS): Supporting development and validation of Infectious Disease Dx tests.</title>
        <authorList>
            <person name="Sproer C."/>
            <person name="Gronow S."/>
            <person name="Severitt S."/>
            <person name="Schroder I."/>
            <person name="Tallon L."/>
            <person name="Sadzewicz L."/>
            <person name="Zhao X."/>
            <person name="Boylan J."/>
            <person name="Ott S."/>
            <person name="Bowen H."/>
            <person name="Vavikolanu K."/>
            <person name="Mehta A."/>
            <person name="Aluvathingal J."/>
            <person name="Nadendla S."/>
            <person name="Lowell S."/>
            <person name="Myers T."/>
            <person name="Yan Y."/>
            <person name="Sichtig H."/>
        </authorList>
    </citation>
    <scope>NUCLEOTIDE SEQUENCE [LARGE SCALE GENOMIC DNA]</scope>
    <source>
        <strain evidence="3 4">FDAARGOS_1126</strain>
    </source>
</reference>
<dbReference type="InterPro" id="IPR053787">
    <property type="entry name" value="Autotransptr-assoc_N"/>
</dbReference>
<dbReference type="PROSITE" id="PS51208">
    <property type="entry name" value="AUTOTRANSPORTER"/>
    <property type="match status" value="1"/>
</dbReference>
<name>A0ABX7CBW3_9FUSO</name>
<keyword evidence="4" id="KW-1185">Reference proteome</keyword>
<evidence type="ECO:0000313" key="4">
    <source>
        <dbReference type="Proteomes" id="UP000595375"/>
    </source>
</evidence>
<keyword evidence="1" id="KW-0175">Coiled coil</keyword>
<evidence type="ECO:0000256" key="1">
    <source>
        <dbReference type="SAM" id="Coils"/>
    </source>
</evidence>
<dbReference type="Pfam" id="PF03797">
    <property type="entry name" value="Autotransporter"/>
    <property type="match status" value="1"/>
</dbReference>
<protein>
    <submittedName>
        <fullName evidence="3">Autotransporter-associated N-terminal domain-containing protein</fullName>
    </submittedName>
</protein>
<gene>
    <name evidence="3" type="ORF">I6I83_08155</name>
</gene>
<dbReference type="RefSeq" id="WP_201626444.1">
    <property type="nucleotide sequence ID" value="NZ_CP068114.1"/>
</dbReference>
<feature type="domain" description="Autotransporter" evidence="2">
    <location>
        <begin position="1963"/>
        <end position="2252"/>
    </location>
</feature>
<feature type="coiled-coil region" evidence="1">
    <location>
        <begin position="47"/>
        <end position="85"/>
    </location>
</feature>
<dbReference type="Gene3D" id="2.40.128.130">
    <property type="entry name" value="Autotransporter beta-domain"/>
    <property type="match status" value="1"/>
</dbReference>
<accession>A0ABX7CBW3</accession>
<evidence type="ECO:0000313" key="3">
    <source>
        <dbReference type="EMBL" id="QQS87018.1"/>
    </source>
</evidence>
<organism evidence="3 4">
    <name type="scientific">Fusobacterium canifelinum</name>
    <dbReference type="NCBI Taxonomy" id="285729"/>
    <lineage>
        <taxon>Bacteria</taxon>
        <taxon>Fusobacteriati</taxon>
        <taxon>Fusobacteriota</taxon>
        <taxon>Fusobacteriia</taxon>
        <taxon>Fusobacteriales</taxon>
        <taxon>Fusobacteriaceae</taxon>
        <taxon>Fusobacterium</taxon>
    </lineage>
</organism>
<dbReference type="EMBL" id="CP068114">
    <property type="protein sequence ID" value="QQS87018.1"/>
    <property type="molecule type" value="Genomic_DNA"/>
</dbReference>
<evidence type="ECO:0000259" key="2">
    <source>
        <dbReference type="PROSITE" id="PS51208"/>
    </source>
</evidence>
<sequence length="2252" mass="241788">MSNNLLKMERNLKSIVKRYKTVKYSLGLAILFLMMGTNAFTEEVITKQTIQNSVENLQTKINTLRSENEKQLKGLRLELIQLMEQGNQVVKSPWSSWQFGMGYTYSKWGGKYKGKGDKEKETLNIFKGESVLSKYVKSDLSSTVYGTTELDLESTYEPNAEITVSAAVKIKNVAKRTPDIRLQTVNTPSSPQLNISLPSPEGITQPNINSPAINRKVIKPNLDFFHDFLHSYYNSPNWGKVYKEKDGKKYFIVQTYTDIEGIFWSGVDGGSVLPDKDKVVKTISGAKDVKIEGIAQADFSDNVRRSNIIGIRNPTHSDSVNPTRKIEGKRIILYIAGGEPLYGAYDIYTPGHLPRRGGAGIYIEGDAKFSDMTFNLYGEAAGINILGIGGPRVEVNNSTINLYKDYNTVFNLTGADMDLESKNFYGRRFAGISSYIKGNVNISLKTKKNLVYGLANYMSTYKFMNSGKIKIDGASNTTFFIGSYSPNPTKYLTDNASYGDTNKIPIKHAKETDLNAFIPLIQTNNHIEQYGDENVAVIFNKSRIGEGDLVKRHAPIGIYQGEIDIKAKIGEYLSSDTNATEQIEDGNLTSNGYSNKFVEGNVGIYADSGQRKGLKPHEHLGANTYHNKDAIHNLEIGKFDIKFGKYSKQGFMFLTKLGTVIDVGKSTTTVHIGNTSTDFTDGLTGADTDDRKSGLESVIAYSEGVFANNAFKLGITTGLEGKSSEINVHIPLTMTSREGIAYFGDNKGKVTVNANTEATGRKSIIALANKGGEVNITGTVNAKDRGVSAIDAKVEKYKNIGAYAKAENGENSLITINGNIDINGIGALADGQGSKISLKGNTNKIYTGTDGGLVAKSGGEIEFHGGTIVNKNNSVDRGLTDNDHKNTTPFYATDKNGIIPQGKISFKTNDTNIEIYDGILVFGKASDYASASSPNPLAKYQGMEKVKVKLMGDGVNLGVFDGLNNVVWAGNSSLTTYTNGLLTIPKFGALDPNGKAFKSTLTGGTLTINSDVNLTDSSDKFNGISMEKELVTINSGKTITGNGKGLSMGSNNSATSNLISGYINKGNVNITGGTLTSGVAGINVSYGYISNLEDVKVDNGAGLYGTNGSKLENKGNILISGSGQGIAGISKKASVTYGTDAVEIINDGKITIIGNNSTGIYAENNTNTVHNNINIKNNNKIDVGDNGVGIALKSTNGSTIGGLISVNGTGNSDIVVGKNGIGIYAENSKITLNSDYGIETKDNGVGIYTIGNSTVGNNKTLKYTYSGSSNGNGIATLYLGTNSENKLHINLNNATNSTGGLVGVFAKGGGNFVNSGNIAGTSRAAEFGIVTENASVNNTGNISLGDADNLMKGNVGIFVKNSLSAITNTGSITAGKNSIGLYGYAINHTIGNIKVGDNGIAVYSQGGNVSLTSGSIEVGKNEAVGVFTTGIGQNITSSNTMLIDKSSYGFVMKGEGYNLLAQNPDTILKGDSVFAYSDIAGKIENQTKLSSNGSGNYGLYSAGIIENKADINFGTGTGNVGIYSISYTDSTGKEVAGKAVNGVAGLPLTAQPKITVGETNTTAKLYGIGMAAGYADEDTGIVKRIGQIENLGTIDVFNENSIGMYAVGSGSKAINRGIINLSGKKTVGMYLDQNAIGENYGTIRTVPNPTNDGIIGVVALNGAILKNYGQIIIDSSNGIGFYSAGGGKYEEYTGGSITANGTDSRAKEIAARNNTGKEVKGIKIIALPGSTNATIIRDGQIVSTMPIDTNIASANATQVQVGSTILDLSSIKIPSVNLGQASSIGMYIDTSGINYTNPIQGLENITGLKKVNLMVGTEASLYTNAKDIEIGQNILKPYNDTITQVSSSGSGNVKWIVNSAGLTWIATVTQNPDFTISKMYLSKIPYTSFAKDKDTHSFMEGLEEHYNKASGKDKEIFNKINALGKQEGQIFAQAVDEMKGKQYANIQQRINTTGNILDKEFKNLRADRNMSKDSNKIKTFGAKGEYKTDTAGISDYKYNAYGVAYVHESEDVKLGKDIGWYTGIVQNKFKFKDIGNSKEEQLQTKLGLFKSRPYDDNNSLNWTTSGEIFIGYNRMDRKFLVVDEIYQAKSKYYTYGIGVRNEISKEFRLSEDFRLKSYAALKLEYGRVSKIKEKNGEIKLEIKSNDYVSIKPEIGTELSYRHYFGAKTLNTSIGMSYENELGKVANGKNKAKVADTNGDWFNIRGEKEDRKGNVKFDLNLGFDNQRYGIIGNIGYDTKGSNIRGGLGIKVIF</sequence>
<proteinExistence type="predicted"/>
<dbReference type="SUPFAM" id="SSF103515">
    <property type="entry name" value="Autotransporter"/>
    <property type="match status" value="1"/>
</dbReference>
<dbReference type="InterPro" id="IPR005546">
    <property type="entry name" value="Autotransporte_beta"/>
</dbReference>